<organism evidence="5 6">
    <name type="scientific">Trametes cubensis</name>
    <dbReference type="NCBI Taxonomy" id="1111947"/>
    <lineage>
        <taxon>Eukaryota</taxon>
        <taxon>Fungi</taxon>
        <taxon>Dikarya</taxon>
        <taxon>Basidiomycota</taxon>
        <taxon>Agaricomycotina</taxon>
        <taxon>Agaricomycetes</taxon>
        <taxon>Polyporales</taxon>
        <taxon>Polyporaceae</taxon>
        <taxon>Trametes</taxon>
    </lineage>
</organism>
<dbReference type="InterPro" id="IPR011009">
    <property type="entry name" value="Kinase-like_dom_sf"/>
</dbReference>
<evidence type="ECO:0000256" key="3">
    <source>
        <dbReference type="ARBA" id="ARBA00022840"/>
    </source>
</evidence>
<dbReference type="GO" id="GO:0004672">
    <property type="term" value="F:protein kinase activity"/>
    <property type="evidence" value="ECO:0007669"/>
    <property type="project" value="InterPro"/>
</dbReference>
<name>A0AAD7TLF5_9APHY</name>
<sequence>MTLNLKPAPNIDPRYKNWSVTPHATPGLANLPYAYCMPAGVDSLAEEGRIPGTRLAWAQDAARRDVALKLVNTDTDEYRIYSRLLKSVEAYSPSLCCGVLRPVAILETPHNFAFIVMPRSILQLGWSTLDVQPQYGRPSDAIYALHIECKTSCMIANHFVVIEIGLQGLRFLHEQRVIHRDIHQSNMLLNCYSPDAQFSTNAQNIADAHRQEALVGAPCYLPSDIWLGEQFYNPFAYDVACLGNMYRVFFTCLVSQIPLLAPLFDKMTTHQISHRFTAHEAANFIESVYASLSDTALNSSVAIVSEWDSFTNTYLYWSQTPPEFAAQWSAYRPLTAYRATYNLLTNIYYDFTRCVYVAASACGLGVSLQSFIPLLNVWTLTQAAASIPHLTARLDVEHLAFEMQACVSPLSPNGHDVSRPPHSSDVVHEFSNPPNSSPADDFACLPHLHGGTVEDVLESRLPYYAMEALWTGYQSRLSLLRMTLRGLRDSRWYMPATTSGAGPRPYALRCHHDGQVDSRPLSLLKRLGYCHGLLKEDVVVKLIDKGAMGDQIYRYLGRCEALYSSDAFPCVLPPTAIVASPYEFTFAAMPMWGFMPKVTGFDTIREIAAYIRCTLTGLAFLHDHRIAHRDIHEWNIMVNRYRHDGQLDRRTQSPHDYYSSPSVLYAFIDFNLALQLPPATSLKYCRRPADEALITVPIYHPFDICQGERHYNPFAFDVACLGNLFLFYFTEAITAVPSLVVLFSRMTTHVIGDRYTAAEALAFFCEVEAQLSPNTLDTGIALKASYDPLDNPDGYWSRLIPESQLRLQLHRPPPLSWTNRVLRWLMTTRPGRNIIPFVRRALCI</sequence>
<dbReference type="Gene3D" id="1.10.510.10">
    <property type="entry name" value="Transferase(Phosphotransferase) domain 1"/>
    <property type="match status" value="2"/>
</dbReference>
<gene>
    <name evidence="5" type="ORF">ONZ51_g9638</name>
</gene>
<protein>
    <recommendedName>
        <fullName evidence="4">Protein kinase domain-containing protein</fullName>
    </recommendedName>
</protein>
<dbReference type="AlphaFoldDB" id="A0AAD7TLF5"/>
<proteinExistence type="inferred from homology"/>
<dbReference type="SUPFAM" id="SSF56112">
    <property type="entry name" value="Protein kinase-like (PK-like)"/>
    <property type="match status" value="2"/>
</dbReference>
<accession>A0AAD7TLF5</accession>
<evidence type="ECO:0000313" key="6">
    <source>
        <dbReference type="Proteomes" id="UP001215151"/>
    </source>
</evidence>
<dbReference type="SMART" id="SM00220">
    <property type="entry name" value="S_TKc"/>
    <property type="match status" value="1"/>
</dbReference>
<dbReference type="Proteomes" id="UP001215151">
    <property type="component" value="Unassembled WGS sequence"/>
</dbReference>
<dbReference type="EMBL" id="JAPEVG010000337">
    <property type="protein sequence ID" value="KAJ8468446.1"/>
    <property type="molecule type" value="Genomic_DNA"/>
</dbReference>
<dbReference type="PANTHER" id="PTHR45832:SF22">
    <property type="entry name" value="SERINE_THREONINE-PROTEIN KINASE SAMKA-RELATED"/>
    <property type="match status" value="1"/>
</dbReference>
<comment type="similarity">
    <text evidence="1">Belongs to the protein kinase superfamily. STE Ser/Thr protein kinase family. STE20 subfamily.</text>
</comment>
<dbReference type="PANTHER" id="PTHR45832">
    <property type="entry name" value="SERINE/THREONINE-PROTEIN KINASE SAMKA-RELATED-RELATED"/>
    <property type="match status" value="1"/>
</dbReference>
<keyword evidence="6" id="KW-1185">Reference proteome</keyword>
<feature type="domain" description="Protein kinase" evidence="4">
    <location>
        <begin position="442"/>
        <end position="844"/>
    </location>
</feature>
<reference evidence="5" key="1">
    <citation type="submission" date="2022-11" db="EMBL/GenBank/DDBJ databases">
        <title>Genome Sequence of Cubamyces cubensis.</title>
        <authorList>
            <person name="Buettner E."/>
        </authorList>
    </citation>
    <scope>NUCLEOTIDE SEQUENCE</scope>
    <source>
        <strain evidence="5">MPL-01</strain>
    </source>
</reference>
<feature type="domain" description="Protein kinase" evidence="4">
    <location>
        <begin position="39"/>
        <end position="315"/>
    </location>
</feature>
<keyword evidence="2" id="KW-0547">Nucleotide-binding</keyword>
<comment type="caution">
    <text evidence="5">The sequence shown here is derived from an EMBL/GenBank/DDBJ whole genome shotgun (WGS) entry which is preliminary data.</text>
</comment>
<dbReference type="GO" id="GO:0005524">
    <property type="term" value="F:ATP binding"/>
    <property type="evidence" value="ECO:0007669"/>
    <property type="project" value="UniProtKB-KW"/>
</dbReference>
<evidence type="ECO:0000256" key="2">
    <source>
        <dbReference type="ARBA" id="ARBA00022741"/>
    </source>
</evidence>
<evidence type="ECO:0000313" key="5">
    <source>
        <dbReference type="EMBL" id="KAJ8468446.1"/>
    </source>
</evidence>
<dbReference type="InterPro" id="IPR051931">
    <property type="entry name" value="PAK3-like"/>
</dbReference>
<keyword evidence="3" id="KW-0067">ATP-binding</keyword>
<dbReference type="PROSITE" id="PS50011">
    <property type="entry name" value="PROTEIN_KINASE_DOM"/>
    <property type="match status" value="2"/>
</dbReference>
<evidence type="ECO:0000259" key="4">
    <source>
        <dbReference type="PROSITE" id="PS50011"/>
    </source>
</evidence>
<dbReference type="InterPro" id="IPR000719">
    <property type="entry name" value="Prot_kinase_dom"/>
</dbReference>
<evidence type="ECO:0000256" key="1">
    <source>
        <dbReference type="ARBA" id="ARBA00008874"/>
    </source>
</evidence>